<dbReference type="InterPro" id="IPR052925">
    <property type="entry name" value="Phage_Integrase-like_Recomb"/>
</dbReference>
<dbReference type="InterPro" id="IPR011010">
    <property type="entry name" value="DNA_brk_join_enz"/>
</dbReference>
<dbReference type="AlphaFoldDB" id="A0A8W8N3V1"/>
<evidence type="ECO:0000313" key="3">
    <source>
        <dbReference type="EnsemblMetazoa" id="G5186.1:cds"/>
    </source>
</evidence>
<dbReference type="PANTHER" id="PTHR34605:SF3">
    <property type="entry name" value="P CELL-TYPE AGGLUTINATION PROTEIN MAP4-LIKE-RELATED"/>
    <property type="match status" value="1"/>
</dbReference>
<reference evidence="3" key="1">
    <citation type="submission" date="2022-08" db="UniProtKB">
        <authorList>
            <consortium name="EnsemblMetazoa"/>
        </authorList>
    </citation>
    <scope>IDENTIFICATION</scope>
    <source>
        <strain evidence="3">05x7-T-G4-1.051#20</strain>
    </source>
</reference>
<dbReference type="Gene3D" id="1.10.443.10">
    <property type="entry name" value="Intergrase catalytic core"/>
    <property type="match status" value="1"/>
</dbReference>
<evidence type="ECO:0000313" key="4">
    <source>
        <dbReference type="Proteomes" id="UP000005408"/>
    </source>
</evidence>
<feature type="domain" description="Tyr recombinase" evidence="2">
    <location>
        <begin position="35"/>
        <end position="130"/>
    </location>
</feature>
<dbReference type="Proteomes" id="UP000005408">
    <property type="component" value="Unassembled WGS sequence"/>
</dbReference>
<dbReference type="GO" id="GO:0006310">
    <property type="term" value="P:DNA recombination"/>
    <property type="evidence" value="ECO:0007669"/>
    <property type="project" value="UniProtKB-KW"/>
</dbReference>
<name>A0A8W8N3V1_MAGGI</name>
<keyword evidence="1" id="KW-0233">DNA recombination</keyword>
<dbReference type="EnsemblMetazoa" id="G5186.1">
    <property type="protein sequence ID" value="G5186.1:cds"/>
    <property type="gene ID" value="G5186"/>
</dbReference>
<protein>
    <recommendedName>
        <fullName evidence="2">Tyr recombinase domain-containing protein</fullName>
    </recommendedName>
</protein>
<dbReference type="SUPFAM" id="SSF56349">
    <property type="entry name" value="DNA breaking-rejoining enzymes"/>
    <property type="match status" value="1"/>
</dbReference>
<accession>A0A8W8N3V1</accession>
<evidence type="ECO:0000256" key="1">
    <source>
        <dbReference type="ARBA" id="ARBA00023172"/>
    </source>
</evidence>
<dbReference type="PANTHER" id="PTHR34605">
    <property type="entry name" value="PHAGE_INTEGRASE DOMAIN-CONTAINING PROTEIN"/>
    <property type="match status" value="1"/>
</dbReference>
<proteinExistence type="predicted"/>
<dbReference type="InterPro" id="IPR002104">
    <property type="entry name" value="Integrase_catalytic"/>
</dbReference>
<evidence type="ECO:0000259" key="2">
    <source>
        <dbReference type="Pfam" id="PF00589"/>
    </source>
</evidence>
<dbReference type="GO" id="GO:0015074">
    <property type="term" value="P:DNA integration"/>
    <property type="evidence" value="ECO:0007669"/>
    <property type="project" value="InterPro"/>
</dbReference>
<sequence length="143" mass="16389">ETAFTLILRRSKTDPFRKGIQIRLFQSGQTVCPVQCMKKYMMFRRSWFNRNVSSALLVDESGNPLSRHLFISKLKQILKSLGFDDEKFQGHSFRIGAATSAAAGQVEDHLIKTLGRWSSDCYTRYIRSDDQTLSRAQQAMCCL</sequence>
<organism evidence="3 4">
    <name type="scientific">Magallana gigas</name>
    <name type="common">Pacific oyster</name>
    <name type="synonym">Crassostrea gigas</name>
    <dbReference type="NCBI Taxonomy" id="29159"/>
    <lineage>
        <taxon>Eukaryota</taxon>
        <taxon>Metazoa</taxon>
        <taxon>Spiralia</taxon>
        <taxon>Lophotrochozoa</taxon>
        <taxon>Mollusca</taxon>
        <taxon>Bivalvia</taxon>
        <taxon>Autobranchia</taxon>
        <taxon>Pteriomorphia</taxon>
        <taxon>Ostreida</taxon>
        <taxon>Ostreoidea</taxon>
        <taxon>Ostreidae</taxon>
        <taxon>Magallana</taxon>
    </lineage>
</organism>
<dbReference type="InterPro" id="IPR013762">
    <property type="entry name" value="Integrase-like_cat_sf"/>
</dbReference>
<keyword evidence="4" id="KW-1185">Reference proteome</keyword>
<dbReference type="Pfam" id="PF00589">
    <property type="entry name" value="Phage_integrase"/>
    <property type="match status" value="1"/>
</dbReference>
<dbReference type="GO" id="GO:0003677">
    <property type="term" value="F:DNA binding"/>
    <property type="evidence" value="ECO:0007669"/>
    <property type="project" value="InterPro"/>
</dbReference>